<feature type="chain" id="PRO_5002061820" description="Secreted protein" evidence="1">
    <location>
        <begin position="26"/>
        <end position="88"/>
    </location>
</feature>
<evidence type="ECO:0000313" key="2">
    <source>
        <dbReference type="EMBL" id="JAD96173.1"/>
    </source>
</evidence>
<organism evidence="2">
    <name type="scientific">Arundo donax</name>
    <name type="common">Giant reed</name>
    <name type="synonym">Donax arundinaceus</name>
    <dbReference type="NCBI Taxonomy" id="35708"/>
    <lineage>
        <taxon>Eukaryota</taxon>
        <taxon>Viridiplantae</taxon>
        <taxon>Streptophyta</taxon>
        <taxon>Embryophyta</taxon>
        <taxon>Tracheophyta</taxon>
        <taxon>Spermatophyta</taxon>
        <taxon>Magnoliopsida</taxon>
        <taxon>Liliopsida</taxon>
        <taxon>Poales</taxon>
        <taxon>Poaceae</taxon>
        <taxon>PACMAD clade</taxon>
        <taxon>Arundinoideae</taxon>
        <taxon>Arundineae</taxon>
        <taxon>Arundo</taxon>
    </lineage>
</organism>
<sequence>MFSSFGEMLMLVQMLLLNLQVLSRGFLSCLSDPFGIRVHSSFWHHQFSVLKYSWKSFTKLRRQDLKMCLNEMLLLISDLPQSTRIGLA</sequence>
<dbReference type="AlphaFoldDB" id="A0A0A9EAX5"/>
<feature type="signal peptide" evidence="1">
    <location>
        <begin position="1"/>
        <end position="25"/>
    </location>
</feature>
<name>A0A0A9EAX5_ARUDO</name>
<evidence type="ECO:0008006" key="3">
    <source>
        <dbReference type="Google" id="ProtNLM"/>
    </source>
</evidence>
<evidence type="ECO:0000256" key="1">
    <source>
        <dbReference type="SAM" id="SignalP"/>
    </source>
</evidence>
<keyword evidence="1" id="KW-0732">Signal</keyword>
<reference evidence="2" key="2">
    <citation type="journal article" date="2015" name="Data Brief">
        <title>Shoot transcriptome of the giant reed, Arundo donax.</title>
        <authorList>
            <person name="Barrero R.A."/>
            <person name="Guerrero F.D."/>
            <person name="Moolhuijzen P."/>
            <person name="Goolsby J.A."/>
            <person name="Tidwell J."/>
            <person name="Bellgard S.E."/>
            <person name="Bellgard M.I."/>
        </authorList>
    </citation>
    <scope>NUCLEOTIDE SEQUENCE</scope>
    <source>
        <tissue evidence="2">Shoot tissue taken approximately 20 cm above the soil surface</tissue>
    </source>
</reference>
<protein>
    <recommendedName>
        <fullName evidence="3">Secreted protein</fullName>
    </recommendedName>
</protein>
<dbReference type="EMBL" id="GBRH01201722">
    <property type="protein sequence ID" value="JAD96173.1"/>
    <property type="molecule type" value="Transcribed_RNA"/>
</dbReference>
<proteinExistence type="predicted"/>
<reference evidence="2" key="1">
    <citation type="submission" date="2014-09" db="EMBL/GenBank/DDBJ databases">
        <authorList>
            <person name="Magalhaes I.L.F."/>
            <person name="Oliveira U."/>
            <person name="Santos F.R."/>
            <person name="Vidigal T.H.D.A."/>
            <person name="Brescovit A.D."/>
            <person name="Santos A.J."/>
        </authorList>
    </citation>
    <scope>NUCLEOTIDE SEQUENCE</scope>
    <source>
        <tissue evidence="2">Shoot tissue taken approximately 20 cm above the soil surface</tissue>
    </source>
</reference>
<accession>A0A0A9EAX5</accession>